<dbReference type="InterPro" id="IPR037138">
    <property type="entry name" value="His_deacetylse_dom_sf"/>
</dbReference>
<proteinExistence type="predicted"/>
<organism evidence="3">
    <name type="scientific">hydrothermal vent metagenome</name>
    <dbReference type="NCBI Taxonomy" id="652676"/>
    <lineage>
        <taxon>unclassified sequences</taxon>
        <taxon>metagenomes</taxon>
        <taxon>ecological metagenomes</taxon>
    </lineage>
</organism>
<dbReference type="Pfam" id="PF00850">
    <property type="entry name" value="Hist_deacetyl"/>
    <property type="match status" value="1"/>
</dbReference>
<dbReference type="EMBL" id="UOGE01000010">
    <property type="protein sequence ID" value="VAX16499.1"/>
    <property type="molecule type" value="Genomic_DNA"/>
</dbReference>
<feature type="region of interest" description="Disordered" evidence="1">
    <location>
        <begin position="192"/>
        <end position="213"/>
    </location>
</feature>
<protein>
    <submittedName>
        <fullName evidence="3">Deacetylases, including yeast histone deacetylase and acetoin utilization protein</fullName>
    </submittedName>
</protein>
<dbReference type="PANTHER" id="PTHR10625">
    <property type="entry name" value="HISTONE DEACETYLASE HDAC1-RELATED"/>
    <property type="match status" value="1"/>
</dbReference>
<sequence length="312" mass="34035">MSQVAIYYDPVFLEHGAGTHPECAARLEAIVPRLRGAAFAGELVWPTPKPARLADIELVHTAGYTKFAEAEIKRGVTHLDADTTVCPRSWEAALMAAGSGTMAVDQALGGEYNRAFIACRPPGHHAEADRAMGFCIFNNVAIAARHATENHGLDRVAIIDFDVHHGNGTQNSFYNDPKVYYVSTHQEYHYPGTGSPDETGEGEAKGTNLNFPLSEGTTDEEILSIFDKKIIPALTKFEPRIVFISAGFDAHRDDPLAGLSLTEDGYKVMTERLRELAEKSASGRMISFLEGGYNVDALARSVEAHVKEMTLQ</sequence>
<dbReference type="GO" id="GO:0004407">
    <property type="term" value="F:histone deacetylase activity"/>
    <property type="evidence" value="ECO:0007669"/>
    <property type="project" value="TreeGrafter"/>
</dbReference>
<dbReference type="PANTHER" id="PTHR10625:SF10">
    <property type="entry name" value="HISTONE DEACETYLASE HDAC1"/>
    <property type="match status" value="1"/>
</dbReference>
<reference evidence="3" key="1">
    <citation type="submission" date="2018-06" db="EMBL/GenBank/DDBJ databases">
        <authorList>
            <person name="Zhirakovskaya E."/>
        </authorList>
    </citation>
    <scope>NUCLEOTIDE SEQUENCE</scope>
</reference>
<dbReference type="SUPFAM" id="SSF52768">
    <property type="entry name" value="Arginase/deacetylase"/>
    <property type="match status" value="1"/>
</dbReference>
<dbReference type="InterPro" id="IPR023801">
    <property type="entry name" value="His_deacetylse_dom"/>
</dbReference>
<dbReference type="GO" id="GO:0040029">
    <property type="term" value="P:epigenetic regulation of gene expression"/>
    <property type="evidence" value="ECO:0007669"/>
    <property type="project" value="TreeGrafter"/>
</dbReference>
<dbReference type="InterPro" id="IPR023696">
    <property type="entry name" value="Ureohydrolase_dom_sf"/>
</dbReference>
<gene>
    <name evidence="3" type="ORF">MNBD_NITROSPINAE02-186</name>
</gene>
<evidence type="ECO:0000313" key="3">
    <source>
        <dbReference type="EMBL" id="VAX16499.1"/>
    </source>
</evidence>
<feature type="domain" description="Histone deacetylase" evidence="2">
    <location>
        <begin position="20"/>
        <end position="308"/>
    </location>
</feature>
<dbReference type="PRINTS" id="PR01270">
    <property type="entry name" value="HDASUPER"/>
</dbReference>
<dbReference type="CDD" id="cd09992">
    <property type="entry name" value="HDAC_classII"/>
    <property type="match status" value="1"/>
</dbReference>
<evidence type="ECO:0000259" key="2">
    <source>
        <dbReference type="Pfam" id="PF00850"/>
    </source>
</evidence>
<dbReference type="AlphaFoldDB" id="A0A3B1BEG1"/>
<evidence type="ECO:0000256" key="1">
    <source>
        <dbReference type="SAM" id="MobiDB-lite"/>
    </source>
</evidence>
<dbReference type="Gene3D" id="3.40.800.20">
    <property type="entry name" value="Histone deacetylase domain"/>
    <property type="match status" value="1"/>
</dbReference>
<accession>A0A3B1BEG1</accession>
<name>A0A3B1BEG1_9ZZZZ</name>
<dbReference type="InterPro" id="IPR000286">
    <property type="entry name" value="HDACs"/>
</dbReference>